<keyword evidence="8" id="KW-0653">Protein transport</keyword>
<name>A0A1C6YX74_HAFAL</name>
<dbReference type="PRINTS" id="PR01003">
    <property type="entry name" value="FLGFLIH"/>
</dbReference>
<dbReference type="STRING" id="569.A6V27_14775"/>
<gene>
    <name evidence="12" type="ORF">BN1044_00932</name>
</gene>
<proteinExistence type="inferred from homology"/>
<evidence type="ECO:0000256" key="3">
    <source>
        <dbReference type="ARBA" id="ARBA00006602"/>
    </source>
</evidence>
<comment type="function">
    <text evidence="1">Needed for flagellar regrowth and assembly.</text>
</comment>
<feature type="domain" description="Flagellar assembly protein FliH/Type III secretion system HrpE" evidence="11">
    <location>
        <begin position="119"/>
        <end position="243"/>
    </location>
</feature>
<keyword evidence="5" id="KW-0813">Transport</keyword>
<evidence type="ECO:0000259" key="11">
    <source>
        <dbReference type="Pfam" id="PF02108"/>
    </source>
</evidence>
<accession>A0A1C6YX74</accession>
<comment type="similarity">
    <text evidence="3">Belongs to the FliH family.</text>
</comment>
<dbReference type="GO" id="GO:0009288">
    <property type="term" value="C:bacterial-type flagellum"/>
    <property type="evidence" value="ECO:0007669"/>
    <property type="project" value="InterPro"/>
</dbReference>
<protein>
    <recommendedName>
        <fullName evidence="4">Flagellar assembly protein FliH</fullName>
    </recommendedName>
</protein>
<dbReference type="OrthoDB" id="6415116at2"/>
<evidence type="ECO:0000256" key="10">
    <source>
        <dbReference type="SAM" id="MobiDB-lite"/>
    </source>
</evidence>
<dbReference type="GO" id="GO:0071973">
    <property type="term" value="P:bacterial-type flagellum-dependent cell motility"/>
    <property type="evidence" value="ECO:0007669"/>
    <property type="project" value="InterPro"/>
</dbReference>
<keyword evidence="6" id="KW-0963">Cytoplasm</keyword>
<evidence type="ECO:0000256" key="9">
    <source>
        <dbReference type="ARBA" id="ARBA00023225"/>
    </source>
</evidence>
<dbReference type="PANTHER" id="PTHR34982">
    <property type="entry name" value="YOP PROTEINS TRANSLOCATION PROTEIN L"/>
    <property type="match status" value="1"/>
</dbReference>
<keyword evidence="12" id="KW-0282">Flagellum</keyword>
<dbReference type="InterPro" id="IPR018035">
    <property type="entry name" value="Flagellar_FliH/T3SS_HrpE"/>
</dbReference>
<dbReference type="Pfam" id="PF02108">
    <property type="entry name" value="FliH"/>
    <property type="match status" value="1"/>
</dbReference>
<dbReference type="NCBIfam" id="NF004266">
    <property type="entry name" value="PRK05687.1-1"/>
    <property type="match status" value="1"/>
</dbReference>
<dbReference type="AlphaFoldDB" id="A0A1C6YX74"/>
<dbReference type="InterPro" id="IPR000563">
    <property type="entry name" value="Flag_FliH"/>
</dbReference>
<evidence type="ECO:0000256" key="2">
    <source>
        <dbReference type="ARBA" id="ARBA00004496"/>
    </source>
</evidence>
<comment type="subcellular location">
    <subcellularLocation>
        <location evidence="2">Cytoplasm</location>
    </subcellularLocation>
</comment>
<dbReference type="GO" id="GO:0003774">
    <property type="term" value="F:cytoskeletal motor activity"/>
    <property type="evidence" value="ECO:0007669"/>
    <property type="project" value="InterPro"/>
</dbReference>
<evidence type="ECO:0000256" key="7">
    <source>
        <dbReference type="ARBA" id="ARBA00022795"/>
    </source>
</evidence>
<reference evidence="12 13" key="1">
    <citation type="submission" date="2016-09" db="EMBL/GenBank/DDBJ databases">
        <authorList>
            <person name="Capua I."/>
            <person name="De Benedictis P."/>
            <person name="Joannis T."/>
            <person name="Lombin L.H."/>
            <person name="Cattoli G."/>
        </authorList>
    </citation>
    <scope>NUCLEOTIDE SEQUENCE [LARGE SCALE GENOMIC DNA]</scope>
    <source>
        <strain evidence="12 13">GB001</strain>
    </source>
</reference>
<evidence type="ECO:0000256" key="4">
    <source>
        <dbReference type="ARBA" id="ARBA00016507"/>
    </source>
</evidence>
<dbReference type="GO" id="GO:0044781">
    <property type="term" value="P:bacterial-type flagellum organization"/>
    <property type="evidence" value="ECO:0007669"/>
    <property type="project" value="UniProtKB-KW"/>
</dbReference>
<dbReference type="GO" id="GO:0005829">
    <property type="term" value="C:cytosol"/>
    <property type="evidence" value="ECO:0007669"/>
    <property type="project" value="TreeGrafter"/>
</dbReference>
<keyword evidence="12" id="KW-0969">Cilium</keyword>
<keyword evidence="9" id="KW-1006">Bacterial flagellum protein export</keyword>
<evidence type="ECO:0000256" key="1">
    <source>
        <dbReference type="ARBA" id="ARBA00003041"/>
    </source>
</evidence>
<evidence type="ECO:0000313" key="12">
    <source>
        <dbReference type="EMBL" id="SCM51470.1"/>
    </source>
</evidence>
<organism evidence="12 13">
    <name type="scientific">Hafnia alvei</name>
    <dbReference type="NCBI Taxonomy" id="569"/>
    <lineage>
        <taxon>Bacteria</taxon>
        <taxon>Pseudomonadati</taxon>
        <taxon>Pseudomonadota</taxon>
        <taxon>Gammaproteobacteria</taxon>
        <taxon>Enterobacterales</taxon>
        <taxon>Hafniaceae</taxon>
        <taxon>Hafnia</taxon>
    </lineage>
</organism>
<evidence type="ECO:0000256" key="5">
    <source>
        <dbReference type="ARBA" id="ARBA00022448"/>
    </source>
</evidence>
<evidence type="ECO:0000256" key="6">
    <source>
        <dbReference type="ARBA" id="ARBA00022490"/>
    </source>
</evidence>
<dbReference type="InterPro" id="IPR051472">
    <property type="entry name" value="T3SS_Stator/FliH"/>
</dbReference>
<dbReference type="RefSeq" id="WP_072307752.1">
    <property type="nucleotide sequence ID" value="NZ_FMIQ01000013.1"/>
</dbReference>
<evidence type="ECO:0000313" key="13">
    <source>
        <dbReference type="Proteomes" id="UP000094844"/>
    </source>
</evidence>
<feature type="region of interest" description="Disordered" evidence="10">
    <location>
        <begin position="1"/>
        <end position="20"/>
    </location>
</feature>
<dbReference type="GO" id="GO:0015031">
    <property type="term" value="P:protein transport"/>
    <property type="evidence" value="ECO:0007669"/>
    <property type="project" value="UniProtKB-KW"/>
</dbReference>
<evidence type="ECO:0000256" key="8">
    <source>
        <dbReference type="ARBA" id="ARBA00022927"/>
    </source>
</evidence>
<keyword evidence="7" id="KW-1005">Bacterial flagellum biogenesis</keyword>
<dbReference type="PANTHER" id="PTHR34982:SF1">
    <property type="entry name" value="FLAGELLAR ASSEMBLY PROTEIN FLIH"/>
    <property type="match status" value="1"/>
</dbReference>
<dbReference type="EMBL" id="FMIQ01000013">
    <property type="protein sequence ID" value="SCM51470.1"/>
    <property type="molecule type" value="Genomic_DNA"/>
</dbReference>
<sequence length="253" mass="28371">MSNPPNPKDGFRKAVFPKATIEETNQQWQRWEMRDFSAPRKPKMPAFKMDPLPPAAESTPAVIAQAELEQLREDAQMQGYQHGLQQGEKQGYDTGFQQGLNEGRSQGLQQAQTEQQPILDHWRQLAQEFQHSLQAMDNVIAARLMQMALTAAKQIIGQSPVCDASAVLQQIQHLINQEPLFNGNLQLRVNPQDLPVIQQQLGVQLEQQGWRLLADTQLHRGGCKISAEGGELDASIATRWQELCKLAAPELPL</sequence>
<keyword evidence="12" id="KW-0966">Cell projection</keyword>
<dbReference type="Proteomes" id="UP000094844">
    <property type="component" value="Unassembled WGS sequence"/>
</dbReference>